<feature type="compositionally biased region" description="Polar residues" evidence="1">
    <location>
        <begin position="524"/>
        <end position="541"/>
    </location>
</feature>
<dbReference type="Gene3D" id="3.30.70.2760">
    <property type="match status" value="1"/>
</dbReference>
<name>A0A8H5H9U8_9AGAR</name>
<dbReference type="OrthoDB" id="9991235at2759"/>
<feature type="domain" description="HD/PDEase" evidence="2">
    <location>
        <begin position="55"/>
        <end position="582"/>
    </location>
</feature>
<feature type="compositionally biased region" description="Polar residues" evidence="1">
    <location>
        <begin position="586"/>
        <end position="601"/>
    </location>
</feature>
<reference evidence="3 4" key="1">
    <citation type="journal article" date="2020" name="ISME J.">
        <title>Uncovering the hidden diversity of litter-decomposition mechanisms in mushroom-forming fungi.</title>
        <authorList>
            <person name="Floudas D."/>
            <person name="Bentzer J."/>
            <person name="Ahren D."/>
            <person name="Johansson T."/>
            <person name="Persson P."/>
            <person name="Tunlid A."/>
        </authorList>
    </citation>
    <scope>NUCLEOTIDE SEQUENCE [LARGE SCALE GENOMIC DNA]</scope>
    <source>
        <strain evidence="3 4">CBS 406.79</strain>
    </source>
</reference>
<comment type="caution">
    <text evidence="3">The sequence shown here is derived from an EMBL/GenBank/DDBJ whole genome shotgun (WGS) entry which is preliminary data.</text>
</comment>
<proteinExistence type="predicted"/>
<dbReference type="InterPro" id="IPR050135">
    <property type="entry name" value="dGTPase-like"/>
</dbReference>
<dbReference type="SUPFAM" id="SSF109604">
    <property type="entry name" value="HD-domain/PDEase-like"/>
    <property type="match status" value="1"/>
</dbReference>
<dbReference type="InterPro" id="IPR006674">
    <property type="entry name" value="HD_domain"/>
</dbReference>
<dbReference type="InterPro" id="IPR003607">
    <property type="entry name" value="HD/PDEase_dom"/>
</dbReference>
<dbReference type="PANTHER" id="PTHR11373:SF4">
    <property type="entry name" value="DEOXYNUCLEOSIDE TRIPHOSPHATE TRIPHOSPHOHYDROLASE SAMHD1"/>
    <property type="match status" value="1"/>
</dbReference>
<dbReference type="GO" id="GO:0008832">
    <property type="term" value="F:dGTPase activity"/>
    <property type="evidence" value="ECO:0007669"/>
    <property type="project" value="TreeGrafter"/>
</dbReference>
<dbReference type="Gene3D" id="1.10.3210.10">
    <property type="entry name" value="Hypothetical protein af1432"/>
    <property type="match status" value="2"/>
</dbReference>
<organism evidence="3 4">
    <name type="scientific">Collybiopsis confluens</name>
    <dbReference type="NCBI Taxonomy" id="2823264"/>
    <lineage>
        <taxon>Eukaryota</taxon>
        <taxon>Fungi</taxon>
        <taxon>Dikarya</taxon>
        <taxon>Basidiomycota</taxon>
        <taxon>Agaricomycotina</taxon>
        <taxon>Agaricomycetes</taxon>
        <taxon>Agaricomycetidae</taxon>
        <taxon>Agaricales</taxon>
        <taxon>Marasmiineae</taxon>
        <taxon>Omphalotaceae</taxon>
        <taxon>Collybiopsis</taxon>
    </lineage>
</organism>
<dbReference type="GO" id="GO:0006203">
    <property type="term" value="P:dGTP catabolic process"/>
    <property type="evidence" value="ECO:0007669"/>
    <property type="project" value="TreeGrafter"/>
</dbReference>
<keyword evidence="4" id="KW-1185">Reference proteome</keyword>
<dbReference type="GO" id="GO:0005634">
    <property type="term" value="C:nucleus"/>
    <property type="evidence" value="ECO:0007669"/>
    <property type="project" value="TreeGrafter"/>
</dbReference>
<protein>
    <recommendedName>
        <fullName evidence="2">HD/PDEase domain-containing protein</fullName>
    </recommendedName>
</protein>
<dbReference type="Proteomes" id="UP000518752">
    <property type="component" value="Unassembled WGS sequence"/>
</dbReference>
<dbReference type="CDD" id="cd00077">
    <property type="entry name" value="HDc"/>
    <property type="match status" value="1"/>
</dbReference>
<evidence type="ECO:0000313" key="3">
    <source>
        <dbReference type="EMBL" id="KAF5379301.1"/>
    </source>
</evidence>
<evidence type="ECO:0000313" key="4">
    <source>
        <dbReference type="Proteomes" id="UP000518752"/>
    </source>
</evidence>
<dbReference type="SMART" id="SM00471">
    <property type="entry name" value="HDc"/>
    <property type="match status" value="1"/>
</dbReference>
<accession>A0A8H5H9U8</accession>
<evidence type="ECO:0000259" key="2">
    <source>
        <dbReference type="SMART" id="SM00471"/>
    </source>
</evidence>
<sequence length="612" mass="69709">MATETFLERQRFIKDPIHDQILLTPRMCEFIDSRAFQRLRNIKQLGTTYFVWDGACHNRFEHSIGVGHLARLLVTSLRDQQPNLDITNRDIECVTLAGLLHDLGHGPWSHVWDSMLIPTVLPGETWTHEEGSEMMLDFLIKDKKIVIPLEDVQFIKALIAGDPSKCSSDEKLYLFEIVANKRNGLDVDKYAHSLSPIRWFDETSTLRLDYIQRDSYHIGEPITLQTARLIKSARVMENQICYEYKDLDKVFEVYQTRHKLHKTWYNHKTAKAIEFMIVDALLLAEPFLHIAGKIRKPEEFLYLTDNLKEQILASSDPVNLAPAQKLFRRIDERDLYRLVDKKWVAWGEREAYSDIVTRGQIYTNARLSYNQIPEAERKEHLKNGWSSDGLNEEDIVVEQTPLHYGMKEANPLEFVKFYSAKTGACDKPAEGSYSTLRPLVFAEVLLRIFTKKPQWLSQHFAGAPNVNPVPEHGQMVESEAPTTPVLEQAYAVNFPSTKSTTLSRHTSRTSAEGTQDPSIVAATPGSSFRPHSTAKISTANPFLTVGRDHGSPIKENSLLRKRNLSEAEEAEGMDTEVTAIPAKQAKTPSRPSLPNDGQVSPSPRPRKQLKRK</sequence>
<feature type="region of interest" description="Disordered" evidence="1">
    <location>
        <begin position="496"/>
        <end position="612"/>
    </location>
</feature>
<dbReference type="AlphaFoldDB" id="A0A8H5H9U8"/>
<evidence type="ECO:0000256" key="1">
    <source>
        <dbReference type="SAM" id="MobiDB-lite"/>
    </source>
</evidence>
<dbReference type="EMBL" id="JAACJN010000070">
    <property type="protein sequence ID" value="KAF5379301.1"/>
    <property type="molecule type" value="Genomic_DNA"/>
</dbReference>
<feature type="compositionally biased region" description="Low complexity" evidence="1">
    <location>
        <begin position="496"/>
        <end position="510"/>
    </location>
</feature>
<gene>
    <name evidence="3" type="ORF">D9757_007646</name>
</gene>
<dbReference type="Pfam" id="PF01966">
    <property type="entry name" value="HD"/>
    <property type="match status" value="1"/>
</dbReference>
<dbReference type="PANTHER" id="PTHR11373">
    <property type="entry name" value="DEOXYNUCLEOSIDE TRIPHOSPHATE TRIPHOSPHOHYDROLASE"/>
    <property type="match status" value="1"/>
</dbReference>